<dbReference type="Pfam" id="PF13087">
    <property type="entry name" value="AAA_12"/>
    <property type="match status" value="1"/>
</dbReference>
<keyword evidence="4" id="KW-0347">Helicase</keyword>
<protein>
    <submittedName>
        <fullName evidence="4">Helicase SEN1</fullName>
    </submittedName>
</protein>
<gene>
    <name evidence="4" type="ORF">Sango_1862100</name>
</gene>
<evidence type="ECO:0000259" key="3">
    <source>
        <dbReference type="Pfam" id="PF13087"/>
    </source>
</evidence>
<dbReference type="Gene3D" id="3.40.50.300">
    <property type="entry name" value="P-loop containing nucleotide triphosphate hydrolases"/>
    <property type="match status" value="3"/>
</dbReference>
<accession>A0AAE1WIN6</accession>
<name>A0AAE1WIN6_9LAMI</name>
<keyword evidence="5" id="KW-1185">Reference proteome</keyword>
<dbReference type="InterPro" id="IPR045055">
    <property type="entry name" value="DNA2/NAM7-like"/>
</dbReference>
<dbReference type="Proteomes" id="UP001289374">
    <property type="component" value="Unassembled WGS sequence"/>
</dbReference>
<feature type="compositionally biased region" description="Polar residues" evidence="1">
    <location>
        <begin position="508"/>
        <end position="521"/>
    </location>
</feature>
<dbReference type="InterPro" id="IPR047187">
    <property type="entry name" value="SF1_C_Upf1"/>
</dbReference>
<dbReference type="EMBL" id="JACGWL010000010">
    <property type="protein sequence ID" value="KAK4393913.1"/>
    <property type="molecule type" value="Genomic_DNA"/>
</dbReference>
<proteinExistence type="predicted"/>
<dbReference type="GO" id="GO:0004386">
    <property type="term" value="F:helicase activity"/>
    <property type="evidence" value="ECO:0007669"/>
    <property type="project" value="UniProtKB-KW"/>
</dbReference>
<dbReference type="PANTHER" id="PTHR10887:SF522">
    <property type="entry name" value="P-LOOP CONTAINING NUCLEOSIDE TRIPHOSPHATE HYDROLASES SUPERFAMILY PROTEIN"/>
    <property type="match status" value="1"/>
</dbReference>
<feature type="domain" description="DNA2/NAM7 helicase helicase" evidence="2">
    <location>
        <begin position="76"/>
        <end position="152"/>
    </location>
</feature>
<feature type="domain" description="DNA2/NAM7 helicase-like C-terminal" evidence="3">
    <location>
        <begin position="260"/>
        <end position="316"/>
    </location>
</feature>
<keyword evidence="4" id="KW-0547">Nucleotide-binding</keyword>
<dbReference type="Pfam" id="PF13086">
    <property type="entry name" value="AAA_11"/>
    <property type="match status" value="1"/>
</dbReference>
<reference evidence="4" key="2">
    <citation type="journal article" date="2024" name="Plant">
        <title>Genomic evolution and insights into agronomic trait innovations of Sesamum species.</title>
        <authorList>
            <person name="Miao H."/>
            <person name="Wang L."/>
            <person name="Qu L."/>
            <person name="Liu H."/>
            <person name="Sun Y."/>
            <person name="Le M."/>
            <person name="Wang Q."/>
            <person name="Wei S."/>
            <person name="Zheng Y."/>
            <person name="Lin W."/>
            <person name="Duan Y."/>
            <person name="Cao H."/>
            <person name="Xiong S."/>
            <person name="Wang X."/>
            <person name="Wei L."/>
            <person name="Li C."/>
            <person name="Ma Q."/>
            <person name="Ju M."/>
            <person name="Zhao R."/>
            <person name="Li G."/>
            <person name="Mu C."/>
            <person name="Tian Q."/>
            <person name="Mei H."/>
            <person name="Zhang T."/>
            <person name="Gao T."/>
            <person name="Zhang H."/>
        </authorList>
    </citation>
    <scope>NUCLEOTIDE SEQUENCE</scope>
    <source>
        <strain evidence="4">K16</strain>
    </source>
</reference>
<dbReference type="AlphaFoldDB" id="A0AAE1WIN6"/>
<keyword evidence="4" id="KW-0378">Hydrolase</keyword>
<evidence type="ECO:0000256" key="1">
    <source>
        <dbReference type="SAM" id="MobiDB-lite"/>
    </source>
</evidence>
<sequence>MPTSCLPLEVVNDMIKVLDLLQEFESFLRNVDITDEGRLKQALTGKEEILCRRRLLCLEVLKLLGEKFSVPKFFDRDTIRKFCLENAYLIFCTVSSSAKLHTEGMKPLELVIIDEAAQLKECESCIPLQLPGLRHAVLVGEEKQLPAMVISKVCEKAGFGRSLFERLVKLGCSKHLLNIQYRMHPFISLFPNMEFYGDQIRDGQNVKERAYERRFLKEKFFGSYSFINITNGREEFDTKCSRKNIVEVSVIAEIVSKLNKVNVRSVDGFQGGEEDVIIISTVRCNGNGSVGFLDNRQRTNVALTRARYCLWILGSASTLLNSGSVWKKLVMDAKSRGCFYNAYEDNNLSLAVARHLIEVGQLNSLFHMDSIMFKLAKWKVCFSDKFRQSITRLQDLGIRKEAVSLLVKLSNGWRPQHKDETVCSIAGPSCQLLEWTGDTRTGKEFDILLGNYTLNQMNRCFCKRVEGELMLPLTWPVDTMTGSAYSSYSQSGELSSQLAAISLRDEPTNQLTRNKGRNTNFSKHRRRRSSQNRNYNS</sequence>
<dbReference type="InterPro" id="IPR041677">
    <property type="entry name" value="DNA2/NAM7_AAA_11"/>
</dbReference>
<evidence type="ECO:0000313" key="4">
    <source>
        <dbReference type="EMBL" id="KAK4393913.1"/>
    </source>
</evidence>
<organism evidence="4 5">
    <name type="scientific">Sesamum angolense</name>
    <dbReference type="NCBI Taxonomy" id="2727404"/>
    <lineage>
        <taxon>Eukaryota</taxon>
        <taxon>Viridiplantae</taxon>
        <taxon>Streptophyta</taxon>
        <taxon>Embryophyta</taxon>
        <taxon>Tracheophyta</taxon>
        <taxon>Spermatophyta</taxon>
        <taxon>Magnoliopsida</taxon>
        <taxon>eudicotyledons</taxon>
        <taxon>Gunneridae</taxon>
        <taxon>Pentapetalae</taxon>
        <taxon>asterids</taxon>
        <taxon>lamiids</taxon>
        <taxon>Lamiales</taxon>
        <taxon>Pedaliaceae</taxon>
        <taxon>Sesamum</taxon>
    </lineage>
</organism>
<reference evidence="4" key="1">
    <citation type="submission" date="2020-06" db="EMBL/GenBank/DDBJ databases">
        <authorList>
            <person name="Li T."/>
            <person name="Hu X."/>
            <person name="Zhang T."/>
            <person name="Song X."/>
            <person name="Zhang H."/>
            <person name="Dai N."/>
            <person name="Sheng W."/>
            <person name="Hou X."/>
            <person name="Wei L."/>
        </authorList>
    </citation>
    <scope>NUCLEOTIDE SEQUENCE</scope>
    <source>
        <strain evidence="4">K16</strain>
        <tissue evidence="4">Leaf</tissue>
    </source>
</reference>
<dbReference type="CDD" id="cd18808">
    <property type="entry name" value="SF1_C_Upf1"/>
    <property type="match status" value="1"/>
</dbReference>
<dbReference type="InterPro" id="IPR027417">
    <property type="entry name" value="P-loop_NTPase"/>
</dbReference>
<dbReference type="PANTHER" id="PTHR10887">
    <property type="entry name" value="DNA2/NAM7 HELICASE FAMILY"/>
    <property type="match status" value="1"/>
</dbReference>
<dbReference type="InterPro" id="IPR041679">
    <property type="entry name" value="DNA2/NAM7-like_C"/>
</dbReference>
<evidence type="ECO:0000313" key="5">
    <source>
        <dbReference type="Proteomes" id="UP001289374"/>
    </source>
</evidence>
<comment type="caution">
    <text evidence="4">The sequence shown here is derived from an EMBL/GenBank/DDBJ whole genome shotgun (WGS) entry which is preliminary data.</text>
</comment>
<feature type="region of interest" description="Disordered" evidence="1">
    <location>
        <begin position="505"/>
        <end position="537"/>
    </location>
</feature>
<dbReference type="SUPFAM" id="SSF52540">
    <property type="entry name" value="P-loop containing nucleoside triphosphate hydrolases"/>
    <property type="match status" value="1"/>
</dbReference>
<evidence type="ECO:0000259" key="2">
    <source>
        <dbReference type="Pfam" id="PF13086"/>
    </source>
</evidence>
<keyword evidence="4" id="KW-0067">ATP-binding</keyword>